<dbReference type="EMBL" id="JAGYWB010000009">
    <property type="protein sequence ID" value="KAI0511408.1"/>
    <property type="molecule type" value="Genomic_DNA"/>
</dbReference>
<reference evidence="2" key="1">
    <citation type="journal article" date="2022" name="Front. Genet.">
        <title>Chromosome-Scale Assembly of the Dendrobium nobile Genome Provides Insights Into the Molecular Mechanism of the Biosynthesis of the Medicinal Active Ingredient of Dendrobium.</title>
        <authorList>
            <person name="Xu Q."/>
            <person name="Niu S.-C."/>
            <person name="Li K.-L."/>
            <person name="Zheng P.-J."/>
            <person name="Zhang X.-J."/>
            <person name="Jia Y."/>
            <person name="Liu Y."/>
            <person name="Niu Y.-X."/>
            <person name="Yu L.-H."/>
            <person name="Chen D.-F."/>
            <person name="Zhang G.-Q."/>
        </authorList>
    </citation>
    <scope>NUCLEOTIDE SEQUENCE</scope>
    <source>
        <tissue evidence="2">Leaf</tissue>
    </source>
</reference>
<evidence type="ECO:0000256" key="1">
    <source>
        <dbReference type="SAM" id="Phobius"/>
    </source>
</evidence>
<keyword evidence="1" id="KW-0812">Transmembrane</keyword>
<name>A0A8T3BJS3_DENNO</name>
<feature type="transmembrane region" description="Helical" evidence="1">
    <location>
        <begin position="55"/>
        <end position="73"/>
    </location>
</feature>
<accession>A0A8T3BJS3</accession>
<organism evidence="2 3">
    <name type="scientific">Dendrobium nobile</name>
    <name type="common">Orchid</name>
    <dbReference type="NCBI Taxonomy" id="94219"/>
    <lineage>
        <taxon>Eukaryota</taxon>
        <taxon>Viridiplantae</taxon>
        <taxon>Streptophyta</taxon>
        <taxon>Embryophyta</taxon>
        <taxon>Tracheophyta</taxon>
        <taxon>Spermatophyta</taxon>
        <taxon>Magnoliopsida</taxon>
        <taxon>Liliopsida</taxon>
        <taxon>Asparagales</taxon>
        <taxon>Orchidaceae</taxon>
        <taxon>Epidendroideae</taxon>
        <taxon>Malaxideae</taxon>
        <taxon>Dendrobiinae</taxon>
        <taxon>Dendrobium</taxon>
    </lineage>
</organism>
<sequence>MIVHFFLGYQVSLPSSTTSLVSGPSLPQLLARTPPRCISSLHNTPIFQKLNYSSNLFFFFWKIIEAFFFFILFHNRERIGKDHFEFTCSIDKTIKITFYLYEDTLVIRKIKKSQFFIFSMILAGLGCYRKW</sequence>
<keyword evidence="1" id="KW-0472">Membrane</keyword>
<keyword evidence="1" id="KW-1133">Transmembrane helix</keyword>
<dbReference type="AlphaFoldDB" id="A0A8T3BJS3"/>
<protein>
    <submittedName>
        <fullName evidence="2">Uncharacterized protein</fullName>
    </submittedName>
</protein>
<evidence type="ECO:0000313" key="2">
    <source>
        <dbReference type="EMBL" id="KAI0511408.1"/>
    </source>
</evidence>
<comment type="caution">
    <text evidence="2">The sequence shown here is derived from an EMBL/GenBank/DDBJ whole genome shotgun (WGS) entry which is preliminary data.</text>
</comment>
<gene>
    <name evidence="2" type="ORF">KFK09_012038</name>
</gene>
<keyword evidence="3" id="KW-1185">Reference proteome</keyword>
<proteinExistence type="predicted"/>
<evidence type="ECO:0000313" key="3">
    <source>
        <dbReference type="Proteomes" id="UP000829196"/>
    </source>
</evidence>
<dbReference type="Proteomes" id="UP000829196">
    <property type="component" value="Unassembled WGS sequence"/>
</dbReference>